<protein>
    <submittedName>
        <fullName evidence="1">Uncharacterized protein</fullName>
    </submittedName>
</protein>
<sequence length="56" mass="6090">NKVENPKTANNFTCEREFSLPCSSLTSSLEHSISGGSCNSFDSYRSLTTNGDNIDL</sequence>
<accession>A0AAF0PWE0</accession>
<evidence type="ECO:0000313" key="1">
    <source>
        <dbReference type="EMBL" id="WMV12102.1"/>
    </source>
</evidence>
<proteinExistence type="predicted"/>
<reference evidence="1" key="1">
    <citation type="submission" date="2023-08" db="EMBL/GenBank/DDBJ databases">
        <title>A de novo genome assembly of Solanum verrucosum Schlechtendal, a Mexican diploid species geographically isolated from the other diploid A-genome species in potato relatives.</title>
        <authorList>
            <person name="Hosaka K."/>
        </authorList>
    </citation>
    <scope>NUCLEOTIDE SEQUENCE</scope>
    <source>
        <tissue evidence="1">Young leaves</tissue>
    </source>
</reference>
<organism evidence="1 2">
    <name type="scientific">Solanum verrucosum</name>
    <dbReference type="NCBI Taxonomy" id="315347"/>
    <lineage>
        <taxon>Eukaryota</taxon>
        <taxon>Viridiplantae</taxon>
        <taxon>Streptophyta</taxon>
        <taxon>Embryophyta</taxon>
        <taxon>Tracheophyta</taxon>
        <taxon>Spermatophyta</taxon>
        <taxon>Magnoliopsida</taxon>
        <taxon>eudicotyledons</taxon>
        <taxon>Gunneridae</taxon>
        <taxon>Pentapetalae</taxon>
        <taxon>asterids</taxon>
        <taxon>lamiids</taxon>
        <taxon>Solanales</taxon>
        <taxon>Solanaceae</taxon>
        <taxon>Solanoideae</taxon>
        <taxon>Solaneae</taxon>
        <taxon>Solanum</taxon>
    </lineage>
</organism>
<gene>
    <name evidence="1" type="ORF">MTR67_005487</name>
</gene>
<dbReference type="EMBL" id="CP133612">
    <property type="protein sequence ID" value="WMV12102.1"/>
    <property type="molecule type" value="Genomic_DNA"/>
</dbReference>
<feature type="non-terminal residue" evidence="1">
    <location>
        <position position="1"/>
    </location>
</feature>
<evidence type="ECO:0000313" key="2">
    <source>
        <dbReference type="Proteomes" id="UP001234989"/>
    </source>
</evidence>
<name>A0AAF0PWE0_SOLVR</name>
<dbReference type="Proteomes" id="UP001234989">
    <property type="component" value="Chromosome 1"/>
</dbReference>
<keyword evidence="2" id="KW-1185">Reference proteome</keyword>
<dbReference type="AlphaFoldDB" id="A0AAF0PWE0"/>